<proteinExistence type="predicted"/>
<organism evidence="1">
    <name type="scientific">Microchaete diplosiphon</name>
    <name type="common">Fremyella diplosiphon</name>
    <dbReference type="NCBI Taxonomy" id="1197"/>
    <lineage>
        <taxon>Bacteria</taxon>
        <taxon>Bacillati</taxon>
        <taxon>Cyanobacteriota</taxon>
        <taxon>Cyanophyceae</taxon>
        <taxon>Nostocales</taxon>
        <taxon>Rivulariaceae</taxon>
        <taxon>Microchaete</taxon>
    </lineage>
</organism>
<reference evidence="1" key="1">
    <citation type="journal article" date="2004" name="J. Bacteriol.">
        <title>Genomic DNA microarray analysis: identification of new genes regulated by light color in the cyanobacterium Fremyella diplosiphon.</title>
        <authorList>
            <person name="Stowe-Evans E.L."/>
            <person name="Ford J."/>
            <person name="Kehoe D.M."/>
        </authorList>
    </citation>
    <scope>NUCLEOTIDE SEQUENCE</scope>
    <source>
        <strain evidence="1">FD33</strain>
    </source>
</reference>
<accession>Q6GZY8</accession>
<dbReference type="AlphaFoldDB" id="Q6GZY8"/>
<name>Q6GZY8_MICDP</name>
<evidence type="ECO:0000313" key="1">
    <source>
        <dbReference type="EMBL" id="AAT41981.1"/>
    </source>
</evidence>
<reference evidence="1" key="2">
    <citation type="submission" date="2004-02" db="EMBL/GenBank/DDBJ databases">
        <authorList>
            <person name="Stowe-Evans E."/>
            <person name="Ford J."/>
            <person name="Kehoe D.M."/>
        </authorList>
    </citation>
    <scope>NUCLEOTIDE SEQUENCE</scope>
    <source>
        <strain evidence="1">FD33</strain>
    </source>
</reference>
<sequence>MNRTVSPNVKFSQLSTVTTKVLPPNLSTVLTISSSQKLSYSPVLKYANNSGISSNIIGVLPRNYPTTYFVFFGDDFVQTATQIKIQKSALLGLTLTNNNRAESLFVGLLARLINYTASDTVGNVTANLWGVNFTENKRITTIEIDLYNQLSLTNGYETPDLTTTVTPGSY</sequence>
<dbReference type="EMBL" id="AY548461">
    <property type="protein sequence ID" value="AAT41981.1"/>
    <property type="molecule type" value="Genomic_DNA"/>
</dbReference>
<protein>
    <submittedName>
        <fullName evidence="1">Uncharacterized protein</fullName>
    </submittedName>
</protein>